<comment type="caution">
    <text evidence="8">The sequence shown here is derived from an EMBL/GenBank/DDBJ whole genome shotgun (WGS) entry which is preliminary data.</text>
</comment>
<reference evidence="9" key="1">
    <citation type="submission" date="2017-03" db="EMBL/GenBank/DDBJ databases">
        <title>Phytopthora megakarya and P. palmivora, two closely related causual agents of cacao black pod achieved similar genome size and gene model numbers by different mechanisms.</title>
        <authorList>
            <person name="Ali S."/>
            <person name="Shao J."/>
            <person name="Larry D.J."/>
            <person name="Kronmiller B."/>
            <person name="Shen D."/>
            <person name="Strem M.D."/>
            <person name="Melnick R.L."/>
            <person name="Guiltinan M.J."/>
            <person name="Tyler B.M."/>
            <person name="Meinhardt L.W."/>
            <person name="Bailey B.A."/>
        </authorList>
    </citation>
    <scope>NUCLEOTIDE SEQUENCE [LARGE SCALE GENOMIC DNA]</scope>
    <source>
        <strain evidence="9">zdho120</strain>
    </source>
</reference>
<organism evidence="8 9">
    <name type="scientific">Phytophthora megakarya</name>
    <dbReference type="NCBI Taxonomy" id="4795"/>
    <lineage>
        <taxon>Eukaryota</taxon>
        <taxon>Sar</taxon>
        <taxon>Stramenopiles</taxon>
        <taxon>Oomycota</taxon>
        <taxon>Peronosporomycetes</taxon>
        <taxon>Peronosporales</taxon>
        <taxon>Peronosporaceae</taxon>
        <taxon>Phytophthora</taxon>
    </lineage>
</organism>
<keyword evidence="6" id="KW-0695">RNA-directed DNA polymerase</keyword>
<sequence length="73" mass="8338">MLKHFDTDKQPVMIVYASDWAVSVILTQDHDGVYLPVNPRVDYSIAEKEILALLRVLNECHNMLAGRTIRVLT</sequence>
<keyword evidence="3" id="KW-0540">Nuclease</keyword>
<keyword evidence="5" id="KW-0378">Hydrolase</keyword>
<dbReference type="SUPFAM" id="SSF56672">
    <property type="entry name" value="DNA/RNA polymerases"/>
    <property type="match status" value="1"/>
</dbReference>
<evidence type="ECO:0000256" key="1">
    <source>
        <dbReference type="ARBA" id="ARBA00022679"/>
    </source>
</evidence>
<evidence type="ECO:0000256" key="2">
    <source>
        <dbReference type="ARBA" id="ARBA00022695"/>
    </source>
</evidence>
<dbReference type="GO" id="GO:0016787">
    <property type="term" value="F:hydrolase activity"/>
    <property type="evidence" value="ECO:0007669"/>
    <property type="project" value="UniProtKB-KW"/>
</dbReference>
<evidence type="ECO:0000256" key="6">
    <source>
        <dbReference type="ARBA" id="ARBA00022918"/>
    </source>
</evidence>
<dbReference type="OrthoDB" id="124859at2759"/>
<dbReference type="Proteomes" id="UP000198211">
    <property type="component" value="Unassembled WGS sequence"/>
</dbReference>
<evidence type="ECO:0000256" key="3">
    <source>
        <dbReference type="ARBA" id="ARBA00022722"/>
    </source>
</evidence>
<keyword evidence="4" id="KW-0255">Endonuclease</keyword>
<name>A0A225UCS6_9STRA</name>
<dbReference type="Pfam" id="PF17917">
    <property type="entry name" value="RT_RNaseH"/>
    <property type="match status" value="1"/>
</dbReference>
<keyword evidence="9" id="KW-1185">Reference proteome</keyword>
<evidence type="ECO:0000256" key="4">
    <source>
        <dbReference type="ARBA" id="ARBA00022759"/>
    </source>
</evidence>
<evidence type="ECO:0000259" key="7">
    <source>
        <dbReference type="Pfam" id="PF17917"/>
    </source>
</evidence>
<dbReference type="InterPro" id="IPR041373">
    <property type="entry name" value="RT_RNaseH"/>
</dbReference>
<dbReference type="GO" id="GO:0004519">
    <property type="term" value="F:endonuclease activity"/>
    <property type="evidence" value="ECO:0007669"/>
    <property type="project" value="UniProtKB-KW"/>
</dbReference>
<keyword evidence="1" id="KW-0808">Transferase</keyword>
<dbReference type="GO" id="GO:0003964">
    <property type="term" value="F:RNA-directed DNA polymerase activity"/>
    <property type="evidence" value="ECO:0007669"/>
    <property type="project" value="UniProtKB-KW"/>
</dbReference>
<feature type="domain" description="Reverse transcriptase RNase H-like" evidence="7">
    <location>
        <begin position="7"/>
        <end position="73"/>
    </location>
</feature>
<dbReference type="AlphaFoldDB" id="A0A225UCS6"/>
<dbReference type="InterPro" id="IPR043502">
    <property type="entry name" value="DNA/RNA_pol_sf"/>
</dbReference>
<dbReference type="EMBL" id="NBNE01021750">
    <property type="protein sequence ID" value="OWY90845.1"/>
    <property type="molecule type" value="Genomic_DNA"/>
</dbReference>
<protein>
    <recommendedName>
        <fullName evidence="7">Reverse transcriptase RNase H-like domain-containing protein</fullName>
    </recommendedName>
</protein>
<evidence type="ECO:0000313" key="8">
    <source>
        <dbReference type="EMBL" id="OWY90845.1"/>
    </source>
</evidence>
<evidence type="ECO:0000256" key="5">
    <source>
        <dbReference type="ARBA" id="ARBA00022801"/>
    </source>
</evidence>
<keyword evidence="2" id="KW-0548">Nucleotidyltransferase</keyword>
<accession>A0A225UCS6</accession>
<proteinExistence type="predicted"/>
<evidence type="ECO:0000313" key="9">
    <source>
        <dbReference type="Proteomes" id="UP000198211"/>
    </source>
</evidence>
<gene>
    <name evidence="8" type="ORF">PHMEG_00040842</name>
</gene>